<comment type="caution">
    <text evidence="1">The sequence shown here is derived from an EMBL/GenBank/DDBJ whole genome shotgun (WGS) entry which is preliminary data.</text>
</comment>
<proteinExistence type="predicted"/>
<dbReference type="EMBL" id="CM042021">
    <property type="protein sequence ID" value="KAI3819734.1"/>
    <property type="molecule type" value="Genomic_DNA"/>
</dbReference>
<sequence>MKVGQDGLEFTSDFLKTVETPEQDVELTQTDEAENPKSPDPIHVPDYDPSTDELYKDTSMTKAQCLDMIKTWWKEKPTTPPVPVLKAKYSKVHSRQPFYHFPAITHFVSINENLIPPEEAINRSKNGGPDPKPQPPPTTTEAPFTRPPASPRRIPPKSSTRSRKRSHENQRCSFCKQAQAPTAEILAYDYVDIAFSPLGDYWRQMRKICMLELLSVRKVESFESIPGTDTSPVTIEWTMYEFMKNPKIMNKVQAELRHVLKGKKKIYKSDMKELTYLKLVIKETLRLHAPLPLLLPRECQKNSEIGGYDIPANTKVIINYWKIGLDPKY</sequence>
<keyword evidence="2" id="KW-1185">Reference proteome</keyword>
<organism evidence="1 2">
    <name type="scientific">Smallanthus sonchifolius</name>
    <dbReference type="NCBI Taxonomy" id="185202"/>
    <lineage>
        <taxon>Eukaryota</taxon>
        <taxon>Viridiplantae</taxon>
        <taxon>Streptophyta</taxon>
        <taxon>Embryophyta</taxon>
        <taxon>Tracheophyta</taxon>
        <taxon>Spermatophyta</taxon>
        <taxon>Magnoliopsida</taxon>
        <taxon>eudicotyledons</taxon>
        <taxon>Gunneridae</taxon>
        <taxon>Pentapetalae</taxon>
        <taxon>asterids</taxon>
        <taxon>campanulids</taxon>
        <taxon>Asterales</taxon>
        <taxon>Asteraceae</taxon>
        <taxon>Asteroideae</taxon>
        <taxon>Heliantheae alliance</taxon>
        <taxon>Millerieae</taxon>
        <taxon>Smallanthus</taxon>
    </lineage>
</organism>
<evidence type="ECO:0000313" key="2">
    <source>
        <dbReference type="Proteomes" id="UP001056120"/>
    </source>
</evidence>
<name>A0ACB9JHC5_9ASTR</name>
<dbReference type="Proteomes" id="UP001056120">
    <property type="component" value="Linkage Group LG04"/>
</dbReference>
<reference evidence="1 2" key="2">
    <citation type="journal article" date="2022" name="Mol. Ecol. Resour.">
        <title>The genomes of chicory, endive, great burdock and yacon provide insights into Asteraceae paleo-polyploidization history and plant inulin production.</title>
        <authorList>
            <person name="Fan W."/>
            <person name="Wang S."/>
            <person name="Wang H."/>
            <person name="Wang A."/>
            <person name="Jiang F."/>
            <person name="Liu H."/>
            <person name="Zhao H."/>
            <person name="Xu D."/>
            <person name="Zhang Y."/>
        </authorList>
    </citation>
    <scope>NUCLEOTIDE SEQUENCE [LARGE SCALE GENOMIC DNA]</scope>
    <source>
        <strain evidence="2">cv. Yunnan</strain>
        <tissue evidence="1">Leaves</tissue>
    </source>
</reference>
<reference evidence="2" key="1">
    <citation type="journal article" date="2022" name="Mol. Ecol. Resour.">
        <title>The genomes of chicory, endive, great burdock and yacon provide insights into Asteraceae palaeo-polyploidization history and plant inulin production.</title>
        <authorList>
            <person name="Fan W."/>
            <person name="Wang S."/>
            <person name="Wang H."/>
            <person name="Wang A."/>
            <person name="Jiang F."/>
            <person name="Liu H."/>
            <person name="Zhao H."/>
            <person name="Xu D."/>
            <person name="Zhang Y."/>
        </authorList>
    </citation>
    <scope>NUCLEOTIDE SEQUENCE [LARGE SCALE GENOMIC DNA]</scope>
    <source>
        <strain evidence="2">cv. Yunnan</strain>
    </source>
</reference>
<protein>
    <submittedName>
        <fullName evidence="1">Uncharacterized protein</fullName>
    </submittedName>
</protein>
<evidence type="ECO:0000313" key="1">
    <source>
        <dbReference type="EMBL" id="KAI3819734.1"/>
    </source>
</evidence>
<accession>A0ACB9JHC5</accession>
<gene>
    <name evidence="1" type="ORF">L1987_13582</name>
</gene>